<dbReference type="EMBL" id="LR796432">
    <property type="protein sequence ID" value="CAB4144419.1"/>
    <property type="molecule type" value="Genomic_DNA"/>
</dbReference>
<reference evidence="1" key="1">
    <citation type="submission" date="2020-04" db="EMBL/GenBank/DDBJ databases">
        <authorList>
            <person name="Chiriac C."/>
            <person name="Salcher M."/>
            <person name="Ghai R."/>
            <person name="Kavagutti S V."/>
        </authorList>
    </citation>
    <scope>NUCLEOTIDE SEQUENCE</scope>
</reference>
<accession>A0A6J5MLH9</accession>
<sequence length="60" mass="6693">MTDLTYPVDTRLELVQAIQAIAMSLYEQAPETLGLAEIIASSQEVYDLAEALLSHLEERK</sequence>
<evidence type="ECO:0000313" key="1">
    <source>
        <dbReference type="EMBL" id="CAB4144419.1"/>
    </source>
</evidence>
<organism evidence="1">
    <name type="scientific">uncultured Caudovirales phage</name>
    <dbReference type="NCBI Taxonomy" id="2100421"/>
    <lineage>
        <taxon>Viruses</taxon>
        <taxon>Duplodnaviria</taxon>
        <taxon>Heunggongvirae</taxon>
        <taxon>Uroviricota</taxon>
        <taxon>Caudoviricetes</taxon>
        <taxon>Peduoviridae</taxon>
        <taxon>Maltschvirus</taxon>
        <taxon>Maltschvirus maltsch</taxon>
    </lineage>
</organism>
<proteinExistence type="predicted"/>
<protein>
    <submittedName>
        <fullName evidence="1">Uncharacterized protein</fullName>
    </submittedName>
</protein>
<name>A0A6J5MLH9_9CAUD</name>
<gene>
    <name evidence="1" type="ORF">UFOVP468_29</name>
</gene>